<dbReference type="Proteomes" id="UP001597374">
    <property type="component" value="Unassembled WGS sequence"/>
</dbReference>
<dbReference type="Pfam" id="PF05569">
    <property type="entry name" value="Peptidase_M56"/>
    <property type="match status" value="1"/>
</dbReference>
<gene>
    <name evidence="3" type="ORF">ACFSKP_07725</name>
</gene>
<keyword evidence="1" id="KW-1133">Transmembrane helix</keyword>
<feature type="domain" description="Peptidase M56" evidence="2">
    <location>
        <begin position="15"/>
        <end position="258"/>
    </location>
</feature>
<dbReference type="Gene3D" id="2.170.130.10">
    <property type="entry name" value="TonB-dependent receptor, plug domain"/>
    <property type="match status" value="1"/>
</dbReference>
<dbReference type="RefSeq" id="WP_250427815.1">
    <property type="nucleotide sequence ID" value="NZ_JALPRR010000001.1"/>
</dbReference>
<dbReference type="PANTHER" id="PTHR34978:SF3">
    <property type="entry name" value="SLR0241 PROTEIN"/>
    <property type="match status" value="1"/>
</dbReference>
<sequence>MPALILYLLKVNVALVLFCLAYHLVLRKLTFYTLNRVFLVFGIVFSTLYPLFDLSELFNQHQELAAIQTYAIPITAWNATPPIPEQAPAFDYWQIPVLLFWVGAAVMAARLLLQFVSLYQIHRASLPAKHHGVAFRKVQGVSEAFSFWQTIYLAPDQHKASELESILRHEQVHVRGWHTLDVLLTELSTVFYWFNPGAWLMKKAVKENLEFIADQHVVNAGVDRVAYQYLLLKVVGATQPQIANQFNFPSLKRRIAMMNKKPTHKASKLRLLIAVPLAAILLLAFRSATQGSGLVTEDKFSSASATSTPVNVQADDSKAYIFSIEDEPYYKNNLPADYKAFLKRNPAIRKLGWKFEDRINFNLKSVVILLKNGKVETYDFDQNQRIPALEAKYGQLPNLPAPPPPVPAKEQLPPPPVVDHSRSLNKAFYERNPNVTGLAWLSTDKMGAEQKITGFVIKLKNGEMERYNYNDRESISTYKKKYGDLPVVPESPELPPPPVQNKTEAKTSLPDSAVYYIDGKEVTAEAAKKLDPKEIHSVNVLKGEGAKKAFGDKAEKGVISITTKKNKDTPEVLKFNKKLTAPQPNGQGAIQLSDEYKAFYARNPQVRKIEWIAANEIRIRLESEEEVYNLNDKRSRAAAEKKYGQLPSSPPPARVMTQEEFDAQVKKGPQENDEIFIPEEIDYYKDRSNLPVDYTNFLKKNPSVKKVGWTMNKQTKSEVIVLFMKSGGTERYELNNSQSMAIAEGKYGKFPTVLPPPPPVMIKKN</sequence>
<keyword evidence="4" id="KW-1185">Reference proteome</keyword>
<name>A0ABW5CUM3_9BACT</name>
<comment type="caution">
    <text evidence="3">The sequence shown here is derived from an EMBL/GenBank/DDBJ whole genome shotgun (WGS) entry which is preliminary data.</text>
</comment>
<dbReference type="PANTHER" id="PTHR34978">
    <property type="entry name" value="POSSIBLE SENSOR-TRANSDUCER PROTEIN BLAR"/>
    <property type="match status" value="1"/>
</dbReference>
<feature type="transmembrane region" description="Helical" evidence="1">
    <location>
        <begin position="92"/>
        <end position="113"/>
    </location>
</feature>
<evidence type="ECO:0000256" key="1">
    <source>
        <dbReference type="SAM" id="Phobius"/>
    </source>
</evidence>
<protein>
    <submittedName>
        <fullName evidence="3">M56 family metallopeptidase</fullName>
    </submittedName>
</protein>
<evidence type="ECO:0000313" key="4">
    <source>
        <dbReference type="Proteomes" id="UP001597374"/>
    </source>
</evidence>
<dbReference type="InterPro" id="IPR008756">
    <property type="entry name" value="Peptidase_M56"/>
</dbReference>
<keyword evidence="1" id="KW-0812">Transmembrane</keyword>
<dbReference type="EMBL" id="JBHUIM010000001">
    <property type="protein sequence ID" value="MFD2246141.1"/>
    <property type="molecule type" value="Genomic_DNA"/>
</dbReference>
<feature type="transmembrane region" description="Helical" evidence="1">
    <location>
        <begin position="6"/>
        <end position="26"/>
    </location>
</feature>
<dbReference type="CDD" id="cd07341">
    <property type="entry name" value="M56_BlaR1_MecR1_like"/>
    <property type="match status" value="1"/>
</dbReference>
<proteinExistence type="predicted"/>
<evidence type="ECO:0000313" key="3">
    <source>
        <dbReference type="EMBL" id="MFD2246141.1"/>
    </source>
</evidence>
<organism evidence="3 4">
    <name type="scientific">Pontibacter ruber</name>
    <dbReference type="NCBI Taxonomy" id="1343895"/>
    <lineage>
        <taxon>Bacteria</taxon>
        <taxon>Pseudomonadati</taxon>
        <taxon>Bacteroidota</taxon>
        <taxon>Cytophagia</taxon>
        <taxon>Cytophagales</taxon>
        <taxon>Hymenobacteraceae</taxon>
        <taxon>Pontibacter</taxon>
    </lineage>
</organism>
<feature type="transmembrane region" description="Helical" evidence="1">
    <location>
        <begin position="269"/>
        <end position="288"/>
    </location>
</feature>
<evidence type="ECO:0000259" key="2">
    <source>
        <dbReference type="Pfam" id="PF05569"/>
    </source>
</evidence>
<accession>A0ABW5CUM3</accession>
<feature type="transmembrane region" description="Helical" evidence="1">
    <location>
        <begin position="33"/>
        <end position="52"/>
    </location>
</feature>
<reference evidence="4" key="1">
    <citation type="journal article" date="2019" name="Int. J. Syst. Evol. Microbiol.">
        <title>The Global Catalogue of Microorganisms (GCM) 10K type strain sequencing project: providing services to taxonomists for standard genome sequencing and annotation.</title>
        <authorList>
            <consortium name="The Broad Institute Genomics Platform"/>
            <consortium name="The Broad Institute Genome Sequencing Center for Infectious Disease"/>
            <person name="Wu L."/>
            <person name="Ma J."/>
        </authorList>
    </citation>
    <scope>NUCLEOTIDE SEQUENCE [LARGE SCALE GENOMIC DNA]</scope>
    <source>
        <strain evidence="4">CGMCC 4.1782</strain>
    </source>
</reference>
<dbReference type="InterPro" id="IPR037066">
    <property type="entry name" value="Plug_dom_sf"/>
</dbReference>
<keyword evidence="1" id="KW-0472">Membrane</keyword>
<dbReference type="InterPro" id="IPR052173">
    <property type="entry name" value="Beta-lactam_resp_regulator"/>
</dbReference>